<dbReference type="Proteomes" id="UP000016930">
    <property type="component" value="Unassembled WGS sequence"/>
</dbReference>
<dbReference type="EMBL" id="KB445800">
    <property type="protein sequence ID" value="EMD35405.1"/>
    <property type="molecule type" value="Genomic_DNA"/>
</dbReference>
<protein>
    <recommendedName>
        <fullName evidence="3">F-box domain-containing protein</fullName>
    </recommendedName>
</protein>
<evidence type="ECO:0000313" key="2">
    <source>
        <dbReference type="Proteomes" id="UP000016930"/>
    </source>
</evidence>
<organism evidence="1 2">
    <name type="scientific">Ceriporiopsis subvermispora (strain B)</name>
    <name type="common">White-rot fungus</name>
    <name type="synonym">Gelatoporia subvermispora</name>
    <dbReference type="NCBI Taxonomy" id="914234"/>
    <lineage>
        <taxon>Eukaryota</taxon>
        <taxon>Fungi</taxon>
        <taxon>Dikarya</taxon>
        <taxon>Basidiomycota</taxon>
        <taxon>Agaricomycotina</taxon>
        <taxon>Agaricomycetes</taxon>
        <taxon>Polyporales</taxon>
        <taxon>Gelatoporiaceae</taxon>
        <taxon>Gelatoporia</taxon>
    </lineage>
</organism>
<dbReference type="OrthoDB" id="3252786at2759"/>
<dbReference type="HOGENOM" id="CLU_1796233_0_0_1"/>
<proteinExistence type="predicted"/>
<dbReference type="SUPFAM" id="SSF52047">
    <property type="entry name" value="RNI-like"/>
    <property type="match status" value="1"/>
</dbReference>
<keyword evidence="2" id="KW-1185">Reference proteome</keyword>
<dbReference type="STRING" id="914234.M2QTM3"/>
<sequence>MLLSEVCRLWKNILFNAGILWSSLNRVACPPRFLDLAQGASLRIQLQRRGLDPDLSPFRRILVSNITRVQELHIINRIPHRFKLYLDHELPYAPQLEVLSLMGSAESPEFFEFTIPELRTLFLCRCPGLPTHPLPQLTHLYLSH</sequence>
<accession>M2QTM3</accession>
<dbReference type="AlphaFoldDB" id="M2QTM3"/>
<evidence type="ECO:0000313" key="1">
    <source>
        <dbReference type="EMBL" id="EMD35405.1"/>
    </source>
</evidence>
<reference evidence="1 2" key="1">
    <citation type="journal article" date="2012" name="Proc. Natl. Acad. Sci. U.S.A.">
        <title>Comparative genomics of Ceriporiopsis subvermispora and Phanerochaete chrysosporium provide insight into selective ligninolysis.</title>
        <authorList>
            <person name="Fernandez-Fueyo E."/>
            <person name="Ruiz-Duenas F.J."/>
            <person name="Ferreira P."/>
            <person name="Floudas D."/>
            <person name="Hibbett D.S."/>
            <person name="Canessa P."/>
            <person name="Larrondo L.F."/>
            <person name="James T.Y."/>
            <person name="Seelenfreund D."/>
            <person name="Lobos S."/>
            <person name="Polanco R."/>
            <person name="Tello M."/>
            <person name="Honda Y."/>
            <person name="Watanabe T."/>
            <person name="Watanabe T."/>
            <person name="Ryu J.S."/>
            <person name="Kubicek C.P."/>
            <person name="Schmoll M."/>
            <person name="Gaskell J."/>
            <person name="Hammel K.E."/>
            <person name="St John F.J."/>
            <person name="Vanden Wymelenberg A."/>
            <person name="Sabat G."/>
            <person name="Splinter BonDurant S."/>
            <person name="Syed K."/>
            <person name="Yadav J.S."/>
            <person name="Doddapaneni H."/>
            <person name="Subramanian V."/>
            <person name="Lavin J.L."/>
            <person name="Oguiza J.A."/>
            <person name="Perez G."/>
            <person name="Pisabarro A.G."/>
            <person name="Ramirez L."/>
            <person name="Santoyo F."/>
            <person name="Master E."/>
            <person name="Coutinho P.M."/>
            <person name="Henrissat B."/>
            <person name="Lombard V."/>
            <person name="Magnuson J.K."/>
            <person name="Kuees U."/>
            <person name="Hori C."/>
            <person name="Igarashi K."/>
            <person name="Samejima M."/>
            <person name="Held B.W."/>
            <person name="Barry K.W."/>
            <person name="LaButti K.M."/>
            <person name="Lapidus A."/>
            <person name="Lindquist E.A."/>
            <person name="Lucas S.M."/>
            <person name="Riley R."/>
            <person name="Salamov A.A."/>
            <person name="Hoffmeister D."/>
            <person name="Schwenk D."/>
            <person name="Hadar Y."/>
            <person name="Yarden O."/>
            <person name="de Vries R.P."/>
            <person name="Wiebenga A."/>
            <person name="Stenlid J."/>
            <person name="Eastwood D."/>
            <person name="Grigoriev I.V."/>
            <person name="Berka R.M."/>
            <person name="Blanchette R.A."/>
            <person name="Kersten P."/>
            <person name="Martinez A.T."/>
            <person name="Vicuna R."/>
            <person name="Cullen D."/>
        </authorList>
    </citation>
    <scope>NUCLEOTIDE SEQUENCE [LARGE SCALE GENOMIC DNA]</scope>
    <source>
        <strain evidence="1 2">B</strain>
    </source>
</reference>
<name>M2QTM3_CERS8</name>
<gene>
    <name evidence="1" type="ORF">CERSUDRAFT_85394</name>
</gene>
<evidence type="ECO:0008006" key="3">
    <source>
        <dbReference type="Google" id="ProtNLM"/>
    </source>
</evidence>